<dbReference type="RefSeq" id="WP_094545706.1">
    <property type="nucleotide sequence ID" value="NZ_MQWB01000001.1"/>
</dbReference>
<dbReference type="InterPro" id="IPR007886">
    <property type="entry name" value="AlaDH/PNT_N"/>
</dbReference>
<feature type="domain" description="Alanine dehydrogenase/pyridine nucleotide transhydrogenase NAD(H)-binding" evidence="8">
    <location>
        <begin position="148"/>
        <end position="313"/>
    </location>
</feature>
<sequence length="379" mass="38756">MALTIGVPRETAPGEARVALASDAARRLVRKGCEVRVEQGAGERAFISDADFEAAGCHIVDRAEALASGAVCTVSGLDASGLDGLASGAVVLGLLRPLDDTTAVEALAARGATAVAMEMVPRTSRAQRMDALSAMSTVSGYRAALLAAFRLPQFFPLLTTAAGTVRPARVLVIGAGVAGLQALATARRLGAITAGYDVRAAAREQVESVGASFVELDMETADQEDAGGYAKALAEDEAARQVEALAKVLPDYHVVITTALIPGRAAPVLITARGVAGMRPGSVIVDLAAANGGNVEATRADEEIVASGVTVLGPTNLAAEMPTHASEMYGRTVAAFLLEFLDDEGTLNLDPEDEIVAGAVVARDGEIVHPRVLAALAPA</sequence>
<evidence type="ECO:0000256" key="6">
    <source>
        <dbReference type="ARBA" id="ARBA00023027"/>
    </source>
</evidence>
<dbReference type="GO" id="GO:0008750">
    <property type="term" value="F:proton-translocating NAD(P)+ transhydrogenase activity"/>
    <property type="evidence" value="ECO:0007669"/>
    <property type="project" value="UniProtKB-EC"/>
</dbReference>
<dbReference type="CDD" id="cd05304">
    <property type="entry name" value="Rubrum_tdh"/>
    <property type="match status" value="1"/>
</dbReference>
<dbReference type="InParanoid" id="A0A259TWK7"/>
<evidence type="ECO:0000256" key="2">
    <source>
        <dbReference type="ARBA" id="ARBA00012943"/>
    </source>
</evidence>
<keyword evidence="5" id="KW-1278">Translocase</keyword>
<comment type="function">
    <text evidence="1">The transhydrogenation between NADH and NADP is coupled to respiration and ATP hydrolysis and functions as a proton pump across the membrane.</text>
</comment>
<dbReference type="SUPFAM" id="SSF51735">
    <property type="entry name" value="NAD(P)-binding Rossmann-fold domains"/>
    <property type="match status" value="1"/>
</dbReference>
<name>A0A259TWK7_9BACT</name>
<evidence type="ECO:0000256" key="4">
    <source>
        <dbReference type="ARBA" id="ARBA00022857"/>
    </source>
</evidence>
<dbReference type="Gene3D" id="3.40.50.720">
    <property type="entry name" value="NAD(P)-binding Rossmann-like Domain"/>
    <property type="match status" value="2"/>
</dbReference>
<evidence type="ECO:0000256" key="7">
    <source>
        <dbReference type="ARBA" id="ARBA00048202"/>
    </source>
</evidence>
<keyword evidence="4" id="KW-0521">NADP</keyword>
<organism evidence="10 11">
    <name type="scientific">Rubricoccus marinus</name>
    <dbReference type="NCBI Taxonomy" id="716817"/>
    <lineage>
        <taxon>Bacteria</taxon>
        <taxon>Pseudomonadati</taxon>
        <taxon>Rhodothermota</taxon>
        <taxon>Rhodothermia</taxon>
        <taxon>Rhodothermales</taxon>
        <taxon>Rubricoccaceae</taxon>
        <taxon>Rubricoccus</taxon>
    </lineage>
</organism>
<accession>A0A259TWK7</accession>
<evidence type="ECO:0000256" key="1">
    <source>
        <dbReference type="ARBA" id="ARBA00003943"/>
    </source>
</evidence>
<protein>
    <recommendedName>
        <fullName evidence="2">proton-translocating NAD(P)(+) transhydrogenase</fullName>
        <ecNumber evidence="2">7.1.1.1</ecNumber>
    </recommendedName>
</protein>
<evidence type="ECO:0000259" key="8">
    <source>
        <dbReference type="SMART" id="SM01002"/>
    </source>
</evidence>
<keyword evidence="6" id="KW-0520">NAD</keyword>
<gene>
    <name evidence="10" type="ORF">BSZ36_02590</name>
</gene>
<dbReference type="GO" id="GO:0006740">
    <property type="term" value="P:NADPH regeneration"/>
    <property type="evidence" value="ECO:0007669"/>
    <property type="project" value="TreeGrafter"/>
</dbReference>
<keyword evidence="11" id="KW-1185">Reference proteome</keyword>
<comment type="caution">
    <text evidence="10">The sequence shown here is derived from an EMBL/GenBank/DDBJ whole genome shotgun (WGS) entry which is preliminary data.</text>
</comment>
<dbReference type="InterPro" id="IPR007698">
    <property type="entry name" value="AlaDH/PNT_NAD(H)-bd"/>
</dbReference>
<evidence type="ECO:0000313" key="11">
    <source>
        <dbReference type="Proteomes" id="UP000216446"/>
    </source>
</evidence>
<dbReference type="SMART" id="SM01003">
    <property type="entry name" value="AlaDh_PNT_N"/>
    <property type="match status" value="1"/>
</dbReference>
<evidence type="ECO:0000256" key="5">
    <source>
        <dbReference type="ARBA" id="ARBA00022967"/>
    </source>
</evidence>
<reference evidence="10 11" key="1">
    <citation type="submission" date="2016-11" db="EMBL/GenBank/DDBJ databases">
        <title>Study of marine rhodopsin-containing bacteria.</title>
        <authorList>
            <person name="Yoshizawa S."/>
            <person name="Kumagai Y."/>
            <person name="Kogure K."/>
        </authorList>
    </citation>
    <scope>NUCLEOTIDE SEQUENCE [LARGE SCALE GENOMIC DNA]</scope>
    <source>
        <strain evidence="10 11">SG-29</strain>
    </source>
</reference>
<evidence type="ECO:0000256" key="3">
    <source>
        <dbReference type="ARBA" id="ARBA00022741"/>
    </source>
</evidence>
<dbReference type="GO" id="GO:0050661">
    <property type="term" value="F:NADP binding"/>
    <property type="evidence" value="ECO:0007669"/>
    <property type="project" value="TreeGrafter"/>
</dbReference>
<dbReference type="AlphaFoldDB" id="A0A259TWK7"/>
<dbReference type="OrthoDB" id="9804592at2"/>
<dbReference type="Pfam" id="PF01262">
    <property type="entry name" value="AlaDh_PNT_C"/>
    <property type="match status" value="1"/>
</dbReference>
<keyword evidence="3" id="KW-0547">Nucleotide-binding</keyword>
<dbReference type="SMART" id="SM01002">
    <property type="entry name" value="AlaDh_PNT_C"/>
    <property type="match status" value="1"/>
</dbReference>
<dbReference type="FunCoup" id="A0A259TWK7">
    <property type="interactions" value="252"/>
</dbReference>
<evidence type="ECO:0000313" key="10">
    <source>
        <dbReference type="EMBL" id="OZC01964.1"/>
    </source>
</evidence>
<dbReference type="EC" id="7.1.1.1" evidence="2"/>
<evidence type="ECO:0000259" key="9">
    <source>
        <dbReference type="SMART" id="SM01003"/>
    </source>
</evidence>
<feature type="domain" description="Alanine dehydrogenase/pyridine nucleotide transhydrogenase N-terminal" evidence="9">
    <location>
        <begin position="6"/>
        <end position="139"/>
    </location>
</feature>
<dbReference type="Pfam" id="PF05222">
    <property type="entry name" value="AlaDh_PNT_N"/>
    <property type="match status" value="1"/>
</dbReference>
<dbReference type="InterPro" id="IPR036291">
    <property type="entry name" value="NAD(P)-bd_dom_sf"/>
</dbReference>
<dbReference type="Proteomes" id="UP000216446">
    <property type="component" value="Unassembled WGS sequence"/>
</dbReference>
<comment type="catalytic activity">
    <reaction evidence="7">
        <text>NAD(+) + NADPH + H(+)(in) = NADH + NADP(+) + H(+)(out)</text>
        <dbReference type="Rhea" id="RHEA:47992"/>
        <dbReference type="ChEBI" id="CHEBI:15378"/>
        <dbReference type="ChEBI" id="CHEBI:57540"/>
        <dbReference type="ChEBI" id="CHEBI:57783"/>
        <dbReference type="ChEBI" id="CHEBI:57945"/>
        <dbReference type="ChEBI" id="CHEBI:58349"/>
        <dbReference type="EC" id="7.1.1.1"/>
    </reaction>
</comment>
<proteinExistence type="predicted"/>
<dbReference type="EMBL" id="MQWB01000001">
    <property type="protein sequence ID" value="OZC01964.1"/>
    <property type="molecule type" value="Genomic_DNA"/>
</dbReference>
<dbReference type="PANTHER" id="PTHR10160">
    <property type="entry name" value="NAD(P) TRANSHYDROGENASE"/>
    <property type="match status" value="1"/>
</dbReference>
<dbReference type="GO" id="GO:0005886">
    <property type="term" value="C:plasma membrane"/>
    <property type="evidence" value="ECO:0007669"/>
    <property type="project" value="TreeGrafter"/>
</dbReference>
<dbReference type="PANTHER" id="PTHR10160:SF19">
    <property type="entry name" value="PROTON-TRANSLOCATING NAD(P)(+) TRANSHYDROGENASE"/>
    <property type="match status" value="1"/>
</dbReference>
<dbReference type="SUPFAM" id="SSF52283">
    <property type="entry name" value="Formate/glycerate dehydrogenase catalytic domain-like"/>
    <property type="match status" value="1"/>
</dbReference>